<protein>
    <submittedName>
        <fullName evidence="1">Uncharacterized protein</fullName>
    </submittedName>
</protein>
<keyword evidence="2" id="KW-1185">Reference proteome</keyword>
<name>A0ABX4IJK1_9ENTR</name>
<accession>A0ABX4IJK1</accession>
<evidence type="ECO:0000313" key="2">
    <source>
        <dbReference type="Proteomes" id="UP000219642"/>
    </source>
</evidence>
<comment type="caution">
    <text evidence="1">The sequence shown here is derived from an EMBL/GenBank/DDBJ whole genome shotgun (WGS) entry which is preliminary data.</text>
</comment>
<dbReference type="EMBL" id="NITV01000013">
    <property type="protein sequence ID" value="PDO83383.1"/>
    <property type="molecule type" value="Genomic_DNA"/>
</dbReference>
<reference evidence="1 2" key="1">
    <citation type="submission" date="2017-06" db="EMBL/GenBank/DDBJ databases">
        <title>Draft genome sequence of nitrogen-fixing Kosakonia pseudosacchari strain NN143 isolated from sugarcane roots.</title>
        <authorList>
            <person name="Li Y."/>
            <person name="Li S."/>
            <person name="Lin L."/>
            <person name="Wu X."/>
            <person name="Yang L."/>
            <person name="Li Y."/>
            <person name="An Q."/>
        </authorList>
    </citation>
    <scope>NUCLEOTIDE SEQUENCE [LARGE SCALE GENOMIC DNA]</scope>
    <source>
        <strain evidence="1 2">NN143</strain>
    </source>
</reference>
<organism evidence="1 2">
    <name type="scientific">Kosakonia pseudosacchari</name>
    <dbReference type="NCBI Taxonomy" id="1646340"/>
    <lineage>
        <taxon>Bacteria</taxon>
        <taxon>Pseudomonadati</taxon>
        <taxon>Pseudomonadota</taxon>
        <taxon>Gammaproteobacteria</taxon>
        <taxon>Enterobacterales</taxon>
        <taxon>Enterobacteriaceae</taxon>
        <taxon>Kosakonia</taxon>
    </lineage>
</organism>
<gene>
    <name evidence="1" type="ORF">BK796_20645</name>
</gene>
<sequence>MPTGSRLAASDLSREGAAIFYATHKSITGRRAHNPIHPGDCSRRCSCVLCGDTNRRCLPPF</sequence>
<dbReference type="Proteomes" id="UP000219642">
    <property type="component" value="Unassembled WGS sequence"/>
</dbReference>
<proteinExistence type="predicted"/>
<evidence type="ECO:0000313" key="1">
    <source>
        <dbReference type="EMBL" id="PDO83383.1"/>
    </source>
</evidence>